<dbReference type="PROSITE" id="PS00108">
    <property type="entry name" value="PROTEIN_KINASE_ST"/>
    <property type="match status" value="1"/>
</dbReference>
<dbReference type="InterPro" id="IPR011009">
    <property type="entry name" value="Kinase-like_dom_sf"/>
</dbReference>
<evidence type="ECO:0000256" key="4">
    <source>
        <dbReference type="ARBA" id="ARBA00012425"/>
    </source>
</evidence>
<dbReference type="Gene3D" id="3.30.200.20">
    <property type="entry name" value="Phosphorylase Kinase, domain 1"/>
    <property type="match status" value="1"/>
</dbReference>
<keyword evidence="12 22" id="KW-0067">ATP-binding</keyword>
<dbReference type="PROSITE" id="PS00107">
    <property type="entry name" value="PROTEIN_KINASE_ATP"/>
    <property type="match status" value="1"/>
</dbReference>
<evidence type="ECO:0000256" key="18">
    <source>
        <dbReference type="ARBA" id="ARBA00042858"/>
    </source>
</evidence>
<keyword evidence="5" id="KW-0723">Serine/threonine-protein kinase</keyword>
<keyword evidence="9 22" id="KW-0547">Nucleotide-binding</keyword>
<evidence type="ECO:0000256" key="12">
    <source>
        <dbReference type="ARBA" id="ARBA00022840"/>
    </source>
</evidence>
<evidence type="ECO:0000256" key="9">
    <source>
        <dbReference type="ARBA" id="ARBA00022741"/>
    </source>
</evidence>
<dbReference type="EC" id="2.7.11.22" evidence="4"/>
<dbReference type="Proteomes" id="UP000008983">
    <property type="component" value="Unassembled WGS sequence"/>
</dbReference>
<feature type="domain" description="Protein kinase" evidence="23">
    <location>
        <begin position="11"/>
        <end position="295"/>
    </location>
</feature>
<evidence type="ECO:0000256" key="14">
    <source>
        <dbReference type="ARBA" id="ARBA00023306"/>
    </source>
</evidence>
<dbReference type="OrthoDB" id="364224at2759"/>
<dbReference type="STRING" id="857967.G0QKY0"/>
<evidence type="ECO:0000256" key="21">
    <source>
        <dbReference type="ARBA" id="ARBA00049280"/>
    </source>
</evidence>
<dbReference type="GO" id="GO:0106310">
    <property type="term" value="F:protein serine kinase activity"/>
    <property type="evidence" value="ECO:0007669"/>
    <property type="project" value="RHEA"/>
</dbReference>
<dbReference type="SUPFAM" id="SSF50978">
    <property type="entry name" value="WD40 repeat-like"/>
    <property type="match status" value="1"/>
</dbReference>
<keyword evidence="24" id="KW-0689">Ribosomal protein</keyword>
<comment type="cofactor">
    <cofactor evidence="1">
        <name>Mg(2+)</name>
        <dbReference type="ChEBI" id="CHEBI:18420"/>
    </cofactor>
</comment>
<dbReference type="InterPro" id="IPR017441">
    <property type="entry name" value="Protein_kinase_ATP_BS"/>
</dbReference>
<proteinExistence type="inferred from homology"/>
<evidence type="ECO:0000256" key="1">
    <source>
        <dbReference type="ARBA" id="ARBA00001946"/>
    </source>
</evidence>
<dbReference type="EMBL" id="GL983202">
    <property type="protein sequence ID" value="EGR34131.1"/>
    <property type="molecule type" value="Genomic_DNA"/>
</dbReference>
<dbReference type="eggNOG" id="KOG2445">
    <property type="taxonomic scope" value="Eukaryota"/>
</dbReference>
<dbReference type="GO" id="GO:0051301">
    <property type="term" value="P:cell division"/>
    <property type="evidence" value="ECO:0007669"/>
    <property type="project" value="UniProtKB-KW"/>
</dbReference>
<dbReference type="InterPro" id="IPR050108">
    <property type="entry name" value="CDK"/>
</dbReference>
<dbReference type="PANTHER" id="PTHR24056:SF46">
    <property type="entry name" value="CYCLIN-DEPENDENT KINASE 5"/>
    <property type="match status" value="1"/>
</dbReference>
<organism evidence="24 25">
    <name type="scientific">Ichthyophthirius multifiliis</name>
    <name type="common">White spot disease agent</name>
    <name type="synonym">Ich</name>
    <dbReference type="NCBI Taxonomy" id="5932"/>
    <lineage>
        <taxon>Eukaryota</taxon>
        <taxon>Sar</taxon>
        <taxon>Alveolata</taxon>
        <taxon>Ciliophora</taxon>
        <taxon>Intramacronucleata</taxon>
        <taxon>Oligohymenophorea</taxon>
        <taxon>Hymenostomatida</taxon>
        <taxon>Ophryoglenina</taxon>
        <taxon>Ichthyophthirius</taxon>
    </lineage>
</organism>
<dbReference type="SMART" id="SM00220">
    <property type="entry name" value="S_TKc"/>
    <property type="match status" value="1"/>
</dbReference>
<dbReference type="eggNOG" id="KOG0594">
    <property type="taxonomic scope" value="Eukaryota"/>
</dbReference>
<evidence type="ECO:0000256" key="19">
    <source>
        <dbReference type="ARBA" id="ARBA00047811"/>
    </source>
</evidence>
<evidence type="ECO:0000256" key="2">
    <source>
        <dbReference type="ARBA" id="ARBA00006485"/>
    </source>
</evidence>
<comment type="catalytic activity">
    <reaction evidence="19">
        <text>L-threonyl-[protein] + ATP = O-phospho-L-threonyl-[protein] + ADP + H(+)</text>
        <dbReference type="Rhea" id="RHEA:46608"/>
        <dbReference type="Rhea" id="RHEA-COMP:11060"/>
        <dbReference type="Rhea" id="RHEA-COMP:11605"/>
        <dbReference type="ChEBI" id="CHEBI:15378"/>
        <dbReference type="ChEBI" id="CHEBI:30013"/>
        <dbReference type="ChEBI" id="CHEBI:30616"/>
        <dbReference type="ChEBI" id="CHEBI:61977"/>
        <dbReference type="ChEBI" id="CHEBI:456216"/>
        <dbReference type="EC" id="2.7.11.22"/>
    </reaction>
</comment>
<comment type="similarity">
    <text evidence="2">Belongs to the protein kinase superfamily. CMGC Ser/Thr protein kinase family. CDC2/CDKX subfamily.</text>
</comment>
<dbReference type="InterPro" id="IPR001680">
    <property type="entry name" value="WD40_rpt"/>
</dbReference>
<keyword evidence="6" id="KW-0597">Phosphoprotein</keyword>
<sequence>MVMKSSKLDKYEKLEKIGEGTYGVVYKAKDKQTNQLYALKKIRLESEDEGIPSTAIREISLLKELQHINVVKLHDVIHSNKKLILVFEFVAQDLKKFMVGFKETGLDAKVVKSLLYQLLKGIEICHKNKILHRDLKPQNLLISDDGILKLADFGLARASGIPVKNYTHEVVTLWYRPPDVLLGSKNYSTSIDIWSVGCIFAEMVNLKALFPGNSDSDQLKKSLRLQALLMWNNGLAQLIYQDGNIFRYGKKLATCSDDKLIKIWQKNSEGGWELQSSIQTEDGPVWKIKWAHPSFGIMLAACSIDRSVYIYEEFRDITLNMNSKWKITKLQSDKEQIEDIKFAPESLGLVLTVAYSDRCIRNFIFKDMINLQLYSTLPDILLNMPVNCVSWNKNRFEPAMIAIGCKEQESKQYNRDNIMEIQQNCFCIYIQDEKTQSFKEIKFSNQEQTHKQTVNDVSWSQLNGRSFHLIATCGKEGAKIWYLQYKQDSMQVLQVFDLSGFNLINAEVQKISWNIMGSLLATSDSNNDITLYKSFGYGQWKMIKSIEESQNNDKNQK</sequence>
<dbReference type="GO" id="GO:0016746">
    <property type="term" value="F:acyltransferase activity"/>
    <property type="evidence" value="ECO:0007669"/>
    <property type="project" value="UniProtKB-KW"/>
</dbReference>
<keyword evidence="13" id="KW-0460">Magnesium</keyword>
<evidence type="ECO:0000259" key="23">
    <source>
        <dbReference type="PROSITE" id="PS50011"/>
    </source>
</evidence>
<dbReference type="InterPro" id="IPR008271">
    <property type="entry name" value="Ser/Thr_kinase_AS"/>
</dbReference>
<evidence type="ECO:0000313" key="25">
    <source>
        <dbReference type="Proteomes" id="UP000008983"/>
    </source>
</evidence>
<evidence type="ECO:0000256" key="22">
    <source>
        <dbReference type="PROSITE-ProRule" id="PRU10141"/>
    </source>
</evidence>
<evidence type="ECO:0000256" key="13">
    <source>
        <dbReference type="ARBA" id="ARBA00022842"/>
    </source>
</evidence>
<dbReference type="GeneID" id="14910308"/>
<keyword evidence="25" id="KW-1185">Reference proteome</keyword>
<evidence type="ECO:0000313" key="24">
    <source>
        <dbReference type="EMBL" id="EGR34131.1"/>
    </source>
</evidence>
<evidence type="ECO:0000256" key="3">
    <source>
        <dbReference type="ARBA" id="ARBA00012409"/>
    </source>
</evidence>
<dbReference type="Pfam" id="PF00069">
    <property type="entry name" value="Pkinase"/>
    <property type="match status" value="1"/>
</dbReference>
<name>G0QKY0_ICHMU</name>
<dbReference type="Gene3D" id="2.130.10.10">
    <property type="entry name" value="YVTN repeat-like/Quinoprotein amine dehydrogenase"/>
    <property type="match status" value="1"/>
</dbReference>
<feature type="binding site" evidence="22">
    <location>
        <position position="40"/>
    </location>
    <ligand>
        <name>ATP</name>
        <dbReference type="ChEBI" id="CHEBI:30616"/>
    </ligand>
</feature>
<evidence type="ECO:0000256" key="20">
    <source>
        <dbReference type="ARBA" id="ARBA00048367"/>
    </source>
</evidence>
<dbReference type="GO" id="GO:0004693">
    <property type="term" value="F:cyclin-dependent protein serine/threonine kinase activity"/>
    <property type="evidence" value="ECO:0007669"/>
    <property type="project" value="UniProtKB-EC"/>
</dbReference>
<evidence type="ECO:0000256" key="17">
    <source>
        <dbReference type="ARBA" id="ARBA00041902"/>
    </source>
</evidence>
<dbReference type="GO" id="GO:0005840">
    <property type="term" value="C:ribosome"/>
    <property type="evidence" value="ECO:0007669"/>
    <property type="project" value="UniProtKB-KW"/>
</dbReference>
<evidence type="ECO:0000256" key="7">
    <source>
        <dbReference type="ARBA" id="ARBA00022618"/>
    </source>
</evidence>
<evidence type="ECO:0000256" key="10">
    <source>
        <dbReference type="ARBA" id="ARBA00022776"/>
    </source>
</evidence>
<dbReference type="InParanoid" id="G0QKY0"/>
<evidence type="ECO:0000256" key="11">
    <source>
        <dbReference type="ARBA" id="ARBA00022777"/>
    </source>
</evidence>
<dbReference type="PANTHER" id="PTHR24056">
    <property type="entry name" value="CELL DIVISION PROTEIN KINASE"/>
    <property type="match status" value="1"/>
</dbReference>
<dbReference type="InterPro" id="IPR000719">
    <property type="entry name" value="Prot_kinase_dom"/>
</dbReference>
<dbReference type="Pfam" id="PF00400">
    <property type="entry name" value="WD40"/>
    <property type="match status" value="1"/>
</dbReference>
<comment type="catalytic activity">
    <reaction evidence="21">
        <text>[DNA-directed RNA polymerase] + ATP = phospho-[DNA-directed RNA polymerase] + ADP + H(+)</text>
        <dbReference type="Rhea" id="RHEA:10216"/>
        <dbReference type="Rhea" id="RHEA-COMP:11321"/>
        <dbReference type="Rhea" id="RHEA-COMP:11322"/>
        <dbReference type="ChEBI" id="CHEBI:15378"/>
        <dbReference type="ChEBI" id="CHEBI:30616"/>
        <dbReference type="ChEBI" id="CHEBI:43176"/>
        <dbReference type="ChEBI" id="CHEBI:68546"/>
        <dbReference type="ChEBI" id="CHEBI:456216"/>
        <dbReference type="EC" id="2.7.11.23"/>
    </reaction>
</comment>
<evidence type="ECO:0000256" key="16">
    <source>
        <dbReference type="ARBA" id="ARBA00039612"/>
    </source>
</evidence>
<keyword evidence="14" id="KW-0131">Cell cycle</keyword>
<keyword evidence="24" id="KW-0012">Acyltransferase</keyword>
<dbReference type="GO" id="GO:0005524">
    <property type="term" value="F:ATP binding"/>
    <property type="evidence" value="ECO:0007669"/>
    <property type="project" value="UniProtKB-UniRule"/>
</dbReference>
<dbReference type="PROSITE" id="PS50011">
    <property type="entry name" value="PROTEIN_KINASE_DOM"/>
    <property type="match status" value="1"/>
</dbReference>
<evidence type="ECO:0000256" key="6">
    <source>
        <dbReference type="ARBA" id="ARBA00022553"/>
    </source>
</evidence>
<evidence type="ECO:0000256" key="8">
    <source>
        <dbReference type="ARBA" id="ARBA00022679"/>
    </source>
</evidence>
<dbReference type="EC" id="2.7.11.23" evidence="3"/>
<evidence type="ECO:0000256" key="15">
    <source>
        <dbReference type="ARBA" id="ARBA00038543"/>
    </source>
</evidence>
<comment type="subunit">
    <text evidence="15">May form a complex composed of at least the catalytic subunit CRK2 and a cyclin.</text>
</comment>
<comment type="catalytic activity">
    <reaction evidence="20">
        <text>L-seryl-[protein] + ATP = O-phospho-L-seryl-[protein] + ADP + H(+)</text>
        <dbReference type="Rhea" id="RHEA:17989"/>
        <dbReference type="Rhea" id="RHEA-COMP:9863"/>
        <dbReference type="Rhea" id="RHEA-COMP:11604"/>
        <dbReference type="ChEBI" id="CHEBI:15378"/>
        <dbReference type="ChEBI" id="CHEBI:29999"/>
        <dbReference type="ChEBI" id="CHEBI:30616"/>
        <dbReference type="ChEBI" id="CHEBI:83421"/>
        <dbReference type="ChEBI" id="CHEBI:456216"/>
        <dbReference type="EC" id="2.7.11.22"/>
    </reaction>
</comment>
<accession>G0QKY0</accession>
<dbReference type="InterPro" id="IPR015943">
    <property type="entry name" value="WD40/YVTN_repeat-like_dom_sf"/>
</dbReference>
<dbReference type="GO" id="GO:0005634">
    <property type="term" value="C:nucleus"/>
    <property type="evidence" value="ECO:0007669"/>
    <property type="project" value="TreeGrafter"/>
</dbReference>
<protein>
    <recommendedName>
        <fullName evidence="16">Cyclin-dependent kinase 2 homolog</fullName>
        <ecNumber evidence="4">2.7.11.22</ecNumber>
        <ecNumber evidence="3">2.7.11.23</ecNumber>
    </recommendedName>
    <alternativeName>
        <fullName evidence="17">Cell division control protein 2 homolog</fullName>
    </alternativeName>
    <alternativeName>
        <fullName evidence="18">cdc2-related kinase 2</fullName>
    </alternativeName>
</protein>
<keyword evidence="11" id="KW-0418">Kinase</keyword>
<dbReference type="InterPro" id="IPR036322">
    <property type="entry name" value="WD40_repeat_dom_sf"/>
</dbReference>
<keyword evidence="24" id="KW-0687">Ribonucleoprotein</keyword>
<evidence type="ECO:0000256" key="5">
    <source>
        <dbReference type="ARBA" id="ARBA00022527"/>
    </source>
</evidence>
<keyword evidence="10" id="KW-0498">Mitosis</keyword>
<dbReference type="AlphaFoldDB" id="G0QKY0"/>
<dbReference type="FunFam" id="3.30.200.20:FF:000027">
    <property type="entry name" value="Putative Cyclin-dependent kinase 1"/>
    <property type="match status" value="1"/>
</dbReference>
<keyword evidence="7" id="KW-0132">Cell division</keyword>
<dbReference type="Gene3D" id="1.10.510.10">
    <property type="entry name" value="Transferase(Phosphotransferase) domain 1"/>
    <property type="match status" value="1"/>
</dbReference>
<dbReference type="FunFam" id="1.10.510.10:FF:000624">
    <property type="entry name" value="Mitogen-activated protein kinase"/>
    <property type="match status" value="1"/>
</dbReference>
<keyword evidence="8 24" id="KW-0808">Transferase</keyword>
<gene>
    <name evidence="24" type="ORF">IMG5_023550</name>
</gene>
<dbReference type="SUPFAM" id="SSF56112">
    <property type="entry name" value="Protein kinase-like (PK-like)"/>
    <property type="match status" value="1"/>
</dbReference>
<dbReference type="RefSeq" id="XP_004039435.1">
    <property type="nucleotide sequence ID" value="XM_004039387.1"/>
</dbReference>
<dbReference type="SMART" id="SM00320">
    <property type="entry name" value="WD40"/>
    <property type="match status" value="5"/>
</dbReference>
<dbReference type="GO" id="GO:0008353">
    <property type="term" value="F:RNA polymerase II CTD heptapeptide repeat kinase activity"/>
    <property type="evidence" value="ECO:0007669"/>
    <property type="project" value="UniProtKB-EC"/>
</dbReference>
<reference evidence="24 25" key="1">
    <citation type="submission" date="2011-07" db="EMBL/GenBank/DDBJ databases">
        <authorList>
            <person name="Coyne R."/>
            <person name="Brami D."/>
            <person name="Johnson J."/>
            <person name="Hostetler J."/>
            <person name="Hannick L."/>
            <person name="Clark T."/>
            <person name="Cassidy-Hanley D."/>
            <person name="Inman J."/>
        </authorList>
    </citation>
    <scope>NUCLEOTIDE SEQUENCE [LARGE SCALE GENOMIC DNA]</scope>
    <source>
        <strain evidence="24 25">G5</strain>
    </source>
</reference>
<dbReference type="GO" id="GO:0005737">
    <property type="term" value="C:cytoplasm"/>
    <property type="evidence" value="ECO:0007669"/>
    <property type="project" value="TreeGrafter"/>
</dbReference>